<feature type="transmembrane region" description="Helical" evidence="1">
    <location>
        <begin position="276"/>
        <end position="300"/>
    </location>
</feature>
<sequence>MSALMQKTRAPRLEIRAHLSHVWQAAHRGLAESIWSIVLIQAFSAGVAVPAIGFLFGLALSHAGLTNVTDHNIGTLLADPVADLILAVVLIVMLAAVLLQLAALFAISARQHRGRVLSVRGMVRDAARNLRVVWHPQVLILSVYLLVLAPVTGLGLFSAVTQGIAVPPFVTREYLKSPLGSAIYLAAALALVFVNARLIYTVPVMFLRRMPPLAAMRESLRMTARWRVLRVVVMIGVPAGLAWALSSGLAELVVGFTRLELDTAAVSVATGIVKTIGLVLIAWATVTAINMFVADTLGAPAAAHPERARLARVPSPTRRRWVSLAAVAVVFTVATSTSVSAALASPAQPSDTIVIGHRGFSGGGVENTLSALDAAAAAQADAVEMDVQQTKDGVWVASHDTNLLMVAGRNQNIYDMTAAEVTSTRVREGGFEDTIPTMQQYVRRAVELGMPLLIELKVTGHEHPDFVEDFLAVLDGLGVTDDETYHSLDPDVVVELKRLRPQLRVGLTIAVSRGGVPASPCDFYVIEQASFTTDFLTEAHRQGKAVYVWTVNDDDGLRRFLRSRVDGIVTDHPDRALQFRSELAGTDAVAFTVEDALGRLVP</sequence>
<feature type="transmembrane region" description="Helical" evidence="1">
    <location>
        <begin position="37"/>
        <end position="64"/>
    </location>
</feature>
<dbReference type="PANTHER" id="PTHR46211:SF8">
    <property type="entry name" value="PHOSPHODIESTERASE"/>
    <property type="match status" value="1"/>
</dbReference>
<evidence type="ECO:0000313" key="4">
    <source>
        <dbReference type="Proteomes" id="UP000293995"/>
    </source>
</evidence>
<keyword evidence="4" id="KW-1185">Reference proteome</keyword>
<dbReference type="PANTHER" id="PTHR46211">
    <property type="entry name" value="GLYCEROPHOSPHORYL DIESTER PHOSPHODIESTERASE"/>
    <property type="match status" value="1"/>
</dbReference>
<protein>
    <recommendedName>
        <fullName evidence="2">GP-PDE domain-containing protein</fullName>
    </recommendedName>
</protein>
<proteinExistence type="predicted"/>
<dbReference type="RefSeq" id="WP_129387952.1">
    <property type="nucleotide sequence ID" value="NZ_CP035494.1"/>
</dbReference>
<feature type="domain" description="GP-PDE" evidence="2">
    <location>
        <begin position="352"/>
        <end position="580"/>
    </location>
</feature>
<feature type="transmembrane region" description="Helical" evidence="1">
    <location>
        <begin position="84"/>
        <end position="107"/>
    </location>
</feature>
<dbReference type="InterPro" id="IPR017946">
    <property type="entry name" value="PLC-like_Pdiesterase_TIM-brl"/>
</dbReference>
<dbReference type="EMBL" id="CP035494">
    <property type="protein sequence ID" value="QAY59817.1"/>
    <property type="molecule type" value="Genomic_DNA"/>
</dbReference>
<dbReference type="OrthoDB" id="9758957at2"/>
<dbReference type="KEGG" id="mprt:ET475_07305"/>
<dbReference type="Gene3D" id="3.20.20.190">
    <property type="entry name" value="Phosphatidylinositol (PI) phosphodiesterase"/>
    <property type="match status" value="1"/>
</dbReference>
<dbReference type="Pfam" id="PF10110">
    <property type="entry name" value="GPDPase_memb"/>
    <property type="match status" value="1"/>
</dbReference>
<keyword evidence="1" id="KW-1133">Transmembrane helix</keyword>
<keyword evidence="1" id="KW-0812">Transmembrane</keyword>
<gene>
    <name evidence="3" type="ORF">ET475_07305</name>
</gene>
<dbReference type="SUPFAM" id="SSF51695">
    <property type="entry name" value="PLC-like phosphodiesterases"/>
    <property type="match status" value="1"/>
</dbReference>
<dbReference type="InterPro" id="IPR030395">
    <property type="entry name" value="GP_PDE_dom"/>
</dbReference>
<keyword evidence="1" id="KW-0472">Membrane</keyword>
<feature type="transmembrane region" description="Helical" evidence="1">
    <location>
        <begin position="228"/>
        <end position="256"/>
    </location>
</feature>
<organism evidence="3 4">
    <name type="scientific">Microbacterium protaetiae</name>
    <dbReference type="NCBI Taxonomy" id="2509458"/>
    <lineage>
        <taxon>Bacteria</taxon>
        <taxon>Bacillati</taxon>
        <taxon>Actinomycetota</taxon>
        <taxon>Actinomycetes</taxon>
        <taxon>Micrococcales</taxon>
        <taxon>Microbacteriaceae</taxon>
        <taxon>Microbacterium</taxon>
    </lineage>
</organism>
<feature type="transmembrane region" description="Helical" evidence="1">
    <location>
        <begin position="181"/>
        <end position="207"/>
    </location>
</feature>
<reference evidence="3 4" key="1">
    <citation type="submission" date="2019-01" db="EMBL/GenBank/DDBJ databases">
        <title>Genome sequencing of strain DFW100M-13.</title>
        <authorList>
            <person name="Heo J."/>
            <person name="Kim S.-J."/>
            <person name="Kim J.-S."/>
            <person name="Hong S.-B."/>
            <person name="Kwon S.-W."/>
        </authorList>
    </citation>
    <scope>NUCLEOTIDE SEQUENCE [LARGE SCALE GENOMIC DNA]</scope>
    <source>
        <strain evidence="3 4">DFW100M-13</strain>
    </source>
</reference>
<evidence type="ECO:0000313" key="3">
    <source>
        <dbReference type="EMBL" id="QAY59817.1"/>
    </source>
</evidence>
<dbReference type="Pfam" id="PF03009">
    <property type="entry name" value="GDPD"/>
    <property type="match status" value="1"/>
</dbReference>
<feature type="transmembrane region" description="Helical" evidence="1">
    <location>
        <begin position="321"/>
        <end position="344"/>
    </location>
</feature>
<dbReference type="GO" id="GO:0008081">
    <property type="term" value="F:phosphoric diester hydrolase activity"/>
    <property type="evidence" value="ECO:0007669"/>
    <property type="project" value="InterPro"/>
</dbReference>
<dbReference type="GO" id="GO:0006629">
    <property type="term" value="P:lipid metabolic process"/>
    <property type="evidence" value="ECO:0007669"/>
    <property type="project" value="InterPro"/>
</dbReference>
<dbReference type="InterPro" id="IPR018476">
    <property type="entry name" value="GlyceroP-diester-Pdiesterase_M"/>
</dbReference>
<evidence type="ECO:0000259" key="2">
    <source>
        <dbReference type="PROSITE" id="PS51704"/>
    </source>
</evidence>
<dbReference type="Proteomes" id="UP000293995">
    <property type="component" value="Chromosome"/>
</dbReference>
<dbReference type="PROSITE" id="PS51704">
    <property type="entry name" value="GP_PDE"/>
    <property type="match status" value="1"/>
</dbReference>
<accession>A0A4P6EI37</accession>
<feature type="transmembrane region" description="Helical" evidence="1">
    <location>
        <begin position="138"/>
        <end position="161"/>
    </location>
</feature>
<dbReference type="AlphaFoldDB" id="A0A4P6EI37"/>
<name>A0A4P6EI37_9MICO</name>
<evidence type="ECO:0000256" key="1">
    <source>
        <dbReference type="SAM" id="Phobius"/>
    </source>
</evidence>